<dbReference type="EMBL" id="CAUOFW020010501">
    <property type="protein sequence ID" value="CAK9188477.1"/>
    <property type="molecule type" value="Genomic_DNA"/>
</dbReference>
<accession>A0ABC8V534</accession>
<comment type="caution">
    <text evidence="2">The sequence shown here is derived from an EMBL/GenBank/DDBJ whole genome shotgun (WGS) entry which is preliminary data.</text>
</comment>
<gene>
    <name evidence="2" type="ORF">ILEXP_LOCUS59161</name>
</gene>
<organism evidence="2 3">
    <name type="scientific">Ilex paraguariensis</name>
    <name type="common">yerba mate</name>
    <dbReference type="NCBI Taxonomy" id="185542"/>
    <lineage>
        <taxon>Eukaryota</taxon>
        <taxon>Viridiplantae</taxon>
        <taxon>Streptophyta</taxon>
        <taxon>Embryophyta</taxon>
        <taxon>Tracheophyta</taxon>
        <taxon>Spermatophyta</taxon>
        <taxon>Magnoliopsida</taxon>
        <taxon>eudicotyledons</taxon>
        <taxon>Gunneridae</taxon>
        <taxon>Pentapetalae</taxon>
        <taxon>asterids</taxon>
        <taxon>campanulids</taxon>
        <taxon>Aquifoliales</taxon>
        <taxon>Aquifoliaceae</taxon>
        <taxon>Ilex</taxon>
    </lineage>
</organism>
<evidence type="ECO:0000256" key="1">
    <source>
        <dbReference type="SAM" id="MobiDB-lite"/>
    </source>
</evidence>
<evidence type="ECO:0000313" key="3">
    <source>
        <dbReference type="Proteomes" id="UP001642360"/>
    </source>
</evidence>
<dbReference type="Proteomes" id="UP001642360">
    <property type="component" value="Unassembled WGS sequence"/>
</dbReference>
<dbReference type="Pfam" id="PF03140">
    <property type="entry name" value="DUF247"/>
    <property type="match status" value="1"/>
</dbReference>
<name>A0ABC8V534_9AQUA</name>
<keyword evidence="3" id="KW-1185">Reference proteome</keyword>
<proteinExistence type="predicted"/>
<sequence>MKNALMSIRYKEDEGENMINSFVEKMYATTSKRQGRQDEQPIHLLGPVREKRIPRNSKKEYGKGRNAPDMVIRHSFGSATELKAKGIHFKSSSTCYLTDISFTSSFGYGQLTLPPIVSGGTSQSLLLNMIA</sequence>
<feature type="compositionally biased region" description="Basic and acidic residues" evidence="1">
    <location>
        <begin position="48"/>
        <end position="63"/>
    </location>
</feature>
<dbReference type="AlphaFoldDB" id="A0ABC8V534"/>
<protein>
    <submittedName>
        <fullName evidence="2">Uncharacterized protein</fullName>
    </submittedName>
</protein>
<reference evidence="2 3" key="1">
    <citation type="submission" date="2024-02" db="EMBL/GenBank/DDBJ databases">
        <authorList>
            <person name="Vignale AGUSTIN F."/>
            <person name="Sosa J E."/>
            <person name="Modenutti C."/>
        </authorList>
    </citation>
    <scope>NUCLEOTIDE SEQUENCE [LARGE SCALE GENOMIC DNA]</scope>
</reference>
<feature type="region of interest" description="Disordered" evidence="1">
    <location>
        <begin position="29"/>
        <end position="67"/>
    </location>
</feature>
<dbReference type="InterPro" id="IPR004158">
    <property type="entry name" value="DUF247_pln"/>
</dbReference>
<evidence type="ECO:0000313" key="2">
    <source>
        <dbReference type="EMBL" id="CAK9188477.1"/>
    </source>
</evidence>